<name>A0A7J6MYT8_PERCH</name>
<reference evidence="1 2" key="1">
    <citation type="submission" date="2020-04" db="EMBL/GenBank/DDBJ databases">
        <title>Perkinsus chesapeaki whole genome sequence.</title>
        <authorList>
            <person name="Bogema D.R."/>
        </authorList>
    </citation>
    <scope>NUCLEOTIDE SEQUENCE [LARGE SCALE GENOMIC DNA]</scope>
    <source>
        <strain evidence="1">ATCC PRA-425</strain>
    </source>
</reference>
<evidence type="ECO:0000313" key="1">
    <source>
        <dbReference type="EMBL" id="KAF4676798.1"/>
    </source>
</evidence>
<accession>A0A7J6MYT8</accession>
<keyword evidence="2" id="KW-1185">Reference proteome</keyword>
<gene>
    <name evidence="1" type="ORF">FOL47_004969</name>
</gene>
<dbReference type="EMBL" id="JAAPAO010000028">
    <property type="protein sequence ID" value="KAF4676798.1"/>
    <property type="molecule type" value="Genomic_DNA"/>
</dbReference>
<dbReference type="AlphaFoldDB" id="A0A7J6MYT8"/>
<evidence type="ECO:0000313" key="2">
    <source>
        <dbReference type="Proteomes" id="UP000591131"/>
    </source>
</evidence>
<comment type="caution">
    <text evidence="1">The sequence shown here is derived from an EMBL/GenBank/DDBJ whole genome shotgun (WGS) entry which is preliminary data.</text>
</comment>
<dbReference type="Proteomes" id="UP000591131">
    <property type="component" value="Unassembled WGS sequence"/>
</dbReference>
<organism evidence="1 2">
    <name type="scientific">Perkinsus chesapeaki</name>
    <name type="common">Clam parasite</name>
    <name type="synonym">Perkinsus andrewsi</name>
    <dbReference type="NCBI Taxonomy" id="330153"/>
    <lineage>
        <taxon>Eukaryota</taxon>
        <taxon>Sar</taxon>
        <taxon>Alveolata</taxon>
        <taxon>Perkinsozoa</taxon>
        <taxon>Perkinsea</taxon>
        <taxon>Perkinsida</taxon>
        <taxon>Perkinsidae</taxon>
        <taxon>Perkinsus</taxon>
    </lineage>
</organism>
<protein>
    <submittedName>
        <fullName evidence="1">Uncharacterized protein</fullName>
    </submittedName>
</protein>
<proteinExistence type="predicted"/>
<sequence length="269" mass="29966">MLHLPQNAGRQPYQLKTAQSYLPNLNPQKLLIDLSNRHGVVDPSTPVRMAKPVTNVLGGSKKPSGQQLVAPPIVSVEEDLPTIPEDTSTDYSVPIPKFYSRFLQTTGTEDLVNEINRRLRKISVGIIRTDPSLQKVSSKEYMDILALCEQAYLLEGEVDCANLLRDVLYDLIDARKNGTRFRIGSTIVRGRHANINEEALLSYIKEHEGGTVHGSRNVTPCNHLDRLLISALGFPLRFDEGSGRLIENSRLPMKIDKRMIRALSASCGQ</sequence>